<evidence type="ECO:0000256" key="1">
    <source>
        <dbReference type="SAM" id="Phobius"/>
    </source>
</evidence>
<sequence length="309" mass="36692">MEKLTKEIKREKPLDLTTWPKISNLCDISQERVLQTENMHLLDSEKGNPMSDHGIEGIDISYYRLTRYLLLMSLTQTDISDRMRDLFEPMWYNELARAYEVVWDFAKVFYKDFEEILQVHEDALTDSGIKNAAFFISRCLLLYRKPTYANFVLIATFLCYIASAFYADTKCFRILYACEFCFVVLYKRKFWKVFNSQENCKKFLLFCDELNEQNCGKPKPAQLNTAFFESWIKLVKGSIYVAVDSFILNDSEVKLFKMVYTVSNSKLRPLSQERRAILRALLDDEDYEHHRLSCDTECHEYLDYVYEYE</sequence>
<keyword evidence="1" id="KW-1133">Transmembrane helix</keyword>
<comment type="caution">
    <text evidence="2">The sequence shown here is derived from an EMBL/GenBank/DDBJ whole genome shotgun (WGS) entry which is preliminary data.</text>
</comment>
<dbReference type="Proteomes" id="UP000887013">
    <property type="component" value="Unassembled WGS sequence"/>
</dbReference>
<feature type="transmembrane region" description="Helical" evidence="1">
    <location>
        <begin position="148"/>
        <end position="167"/>
    </location>
</feature>
<dbReference type="EMBL" id="BMAW01096826">
    <property type="protein sequence ID" value="GFS76624.1"/>
    <property type="molecule type" value="Genomic_DNA"/>
</dbReference>
<gene>
    <name evidence="2" type="ORF">NPIL_80691</name>
</gene>
<keyword evidence="3" id="KW-1185">Reference proteome</keyword>
<evidence type="ECO:0000313" key="3">
    <source>
        <dbReference type="Proteomes" id="UP000887013"/>
    </source>
</evidence>
<evidence type="ECO:0000313" key="2">
    <source>
        <dbReference type="EMBL" id="GFS76624.1"/>
    </source>
</evidence>
<name>A0A8X6T652_NEPPI</name>
<dbReference type="OrthoDB" id="6439474at2759"/>
<protein>
    <submittedName>
        <fullName evidence="2">Uncharacterized protein</fullName>
    </submittedName>
</protein>
<organism evidence="2 3">
    <name type="scientific">Nephila pilipes</name>
    <name type="common">Giant wood spider</name>
    <name type="synonym">Nephila maculata</name>
    <dbReference type="NCBI Taxonomy" id="299642"/>
    <lineage>
        <taxon>Eukaryota</taxon>
        <taxon>Metazoa</taxon>
        <taxon>Ecdysozoa</taxon>
        <taxon>Arthropoda</taxon>
        <taxon>Chelicerata</taxon>
        <taxon>Arachnida</taxon>
        <taxon>Araneae</taxon>
        <taxon>Araneomorphae</taxon>
        <taxon>Entelegynae</taxon>
        <taxon>Araneoidea</taxon>
        <taxon>Nephilidae</taxon>
        <taxon>Nephila</taxon>
    </lineage>
</organism>
<proteinExistence type="predicted"/>
<accession>A0A8X6T652</accession>
<dbReference type="AlphaFoldDB" id="A0A8X6T652"/>
<keyword evidence="1" id="KW-0812">Transmembrane</keyword>
<keyword evidence="1" id="KW-0472">Membrane</keyword>
<reference evidence="2" key="1">
    <citation type="submission" date="2020-08" db="EMBL/GenBank/DDBJ databases">
        <title>Multicomponent nature underlies the extraordinary mechanical properties of spider dragline silk.</title>
        <authorList>
            <person name="Kono N."/>
            <person name="Nakamura H."/>
            <person name="Mori M."/>
            <person name="Yoshida Y."/>
            <person name="Ohtoshi R."/>
            <person name="Malay A.D."/>
            <person name="Moran D.A.P."/>
            <person name="Tomita M."/>
            <person name="Numata K."/>
            <person name="Arakawa K."/>
        </authorList>
    </citation>
    <scope>NUCLEOTIDE SEQUENCE</scope>
</reference>